<dbReference type="GO" id="GO:0046872">
    <property type="term" value="F:metal ion binding"/>
    <property type="evidence" value="ECO:0007669"/>
    <property type="project" value="UniProtKB-KW"/>
</dbReference>
<dbReference type="Gene3D" id="3.30.1340.20">
    <property type="entry name" value="3H domain"/>
    <property type="match status" value="1"/>
</dbReference>
<dbReference type="Gene3D" id="1.10.10.10">
    <property type="entry name" value="Winged helix-like DNA-binding domain superfamily/Winged helix DNA-binding domain"/>
    <property type="match status" value="1"/>
</dbReference>
<keyword evidence="1" id="KW-0479">Metal-binding</keyword>
<feature type="binding site" evidence="1">
    <location>
        <position position="83"/>
    </location>
    <ligand>
        <name>Ni(2+)</name>
        <dbReference type="ChEBI" id="CHEBI:49786"/>
    </ligand>
</feature>
<protein>
    <submittedName>
        <fullName evidence="4">Transcription repressor NadR</fullName>
    </submittedName>
</protein>
<feature type="binding site" evidence="1">
    <location>
        <position position="75"/>
    </location>
    <ligand>
        <name>Ni(2+)</name>
        <dbReference type="ChEBI" id="CHEBI:49786"/>
    </ligand>
</feature>
<dbReference type="Proteomes" id="UP000234778">
    <property type="component" value="Unassembled WGS sequence"/>
</dbReference>
<dbReference type="PANTHER" id="PTHR40068:SF1">
    <property type="entry name" value="TRANSCRIPTION REPRESSOR NIAR-RELATED"/>
    <property type="match status" value="1"/>
</dbReference>
<reference evidence="4 5" key="1">
    <citation type="submission" date="2017-12" db="EMBL/GenBank/DDBJ databases">
        <title>Phylogenetic diversity of female urinary microbiome.</title>
        <authorList>
            <person name="Thomas-White K."/>
            <person name="Wolfe A.J."/>
        </authorList>
    </citation>
    <scope>NUCLEOTIDE SEQUENCE [LARGE SCALE GENOMIC DNA]</scope>
    <source>
        <strain evidence="4 5">UMB0319</strain>
    </source>
</reference>
<evidence type="ECO:0000313" key="4">
    <source>
        <dbReference type="EMBL" id="PKY98490.1"/>
    </source>
</evidence>
<proteinExistence type="predicted"/>
<organism evidence="4 5">
    <name type="scientific">Actinomyces urogenitalis</name>
    <dbReference type="NCBI Taxonomy" id="103621"/>
    <lineage>
        <taxon>Bacteria</taxon>
        <taxon>Bacillati</taxon>
        <taxon>Actinomycetota</taxon>
        <taxon>Actinomycetes</taxon>
        <taxon>Actinomycetales</taxon>
        <taxon>Actinomycetaceae</taxon>
        <taxon>Actinomyces</taxon>
    </lineage>
</organism>
<keyword evidence="1" id="KW-0533">Nickel</keyword>
<dbReference type="InterPro" id="IPR035922">
    <property type="entry name" value="3H_dom_sf"/>
</dbReference>
<dbReference type="InterPro" id="IPR013196">
    <property type="entry name" value="HTH_11"/>
</dbReference>
<dbReference type="Pfam" id="PF02829">
    <property type="entry name" value="3H"/>
    <property type="match status" value="1"/>
</dbReference>
<dbReference type="EMBL" id="PKHA01000006">
    <property type="protein sequence ID" value="PKY98490.1"/>
    <property type="molecule type" value="Genomic_DNA"/>
</dbReference>
<feature type="domain" description="3H" evidence="2">
    <location>
        <begin position="71"/>
        <end position="168"/>
    </location>
</feature>
<dbReference type="Pfam" id="PF08279">
    <property type="entry name" value="HTH_11"/>
    <property type="match status" value="1"/>
</dbReference>
<feature type="binding site" evidence="1">
    <location>
        <position position="145"/>
    </location>
    <ligand>
        <name>Ni(2+)</name>
        <dbReference type="ChEBI" id="CHEBI:49786"/>
    </ligand>
</feature>
<sequence>MEAARRREAILTRLSQASTPVAAATLGEEMGVSRQIVVGDVALLRAAGHPVRATNRGYVLARPSRAPRRSVAVRHNSSETAAELRAVLAAGGTVLDTSIEHGLYGQITVDLLIRSPEDLEDFLTRLDRAPGATPLCTLTDGWHTHTIEAESEEVLDAVEQALDRLGFLQKQV</sequence>
<evidence type="ECO:0000259" key="2">
    <source>
        <dbReference type="Pfam" id="PF02829"/>
    </source>
</evidence>
<evidence type="ECO:0000256" key="1">
    <source>
        <dbReference type="PIRSR" id="PIRSR037847-1"/>
    </source>
</evidence>
<comment type="caution">
    <text evidence="4">The sequence shown here is derived from an EMBL/GenBank/DDBJ whole genome shotgun (WGS) entry which is preliminary data.</text>
</comment>
<accession>A0A2I1KS87</accession>
<name>A0A2I1KS87_9ACTO</name>
<dbReference type="InterPro" id="IPR036388">
    <property type="entry name" value="WH-like_DNA-bd_sf"/>
</dbReference>
<dbReference type="PANTHER" id="PTHR40068">
    <property type="entry name" value="TRANSCRIPTION REPRESSOR NIAR-RELATED"/>
    <property type="match status" value="1"/>
</dbReference>
<dbReference type="GeneID" id="81708598"/>
<evidence type="ECO:0000259" key="3">
    <source>
        <dbReference type="Pfam" id="PF08279"/>
    </source>
</evidence>
<evidence type="ECO:0000313" key="5">
    <source>
        <dbReference type="Proteomes" id="UP000234778"/>
    </source>
</evidence>
<dbReference type="InterPro" id="IPR026043">
    <property type="entry name" value="NadR"/>
</dbReference>
<feature type="binding site" evidence="1">
    <location>
        <position position="143"/>
    </location>
    <ligand>
        <name>Ni(2+)</name>
        <dbReference type="ChEBI" id="CHEBI:49786"/>
    </ligand>
</feature>
<dbReference type="InterPro" id="IPR036390">
    <property type="entry name" value="WH_DNA-bd_sf"/>
</dbReference>
<dbReference type="SUPFAM" id="SSF46785">
    <property type="entry name" value="Winged helix' DNA-binding domain"/>
    <property type="match status" value="1"/>
</dbReference>
<dbReference type="PIRSF" id="PIRSF037847">
    <property type="entry name" value="NiaR"/>
    <property type="match status" value="1"/>
</dbReference>
<dbReference type="AlphaFoldDB" id="A0A2I1KS87"/>
<dbReference type="RefSeq" id="WP_006547898.1">
    <property type="nucleotide sequence ID" value="NZ_CP136961.1"/>
</dbReference>
<gene>
    <name evidence="4" type="ORF">CYJ26_06590</name>
</gene>
<feature type="domain" description="Helix-turn-helix type 11" evidence="3">
    <location>
        <begin position="6"/>
        <end position="58"/>
    </location>
</feature>
<dbReference type="InterPro" id="IPR004173">
    <property type="entry name" value="3H_domain"/>
</dbReference>
<dbReference type="SUPFAM" id="SSF75500">
    <property type="entry name" value="Putative transcriptional regulator TM1602, C-terminal domain"/>
    <property type="match status" value="1"/>
</dbReference>